<evidence type="ECO:0000256" key="4">
    <source>
        <dbReference type="SAM" id="MobiDB-lite"/>
    </source>
</evidence>
<feature type="domain" description="Peptidase A1" evidence="5">
    <location>
        <begin position="185"/>
        <end position="499"/>
    </location>
</feature>
<dbReference type="InterPro" id="IPR021109">
    <property type="entry name" value="Peptidase_aspartic_dom_sf"/>
</dbReference>
<dbReference type="CDD" id="cd05471">
    <property type="entry name" value="pepsin_like"/>
    <property type="match status" value="1"/>
</dbReference>
<feature type="active site" evidence="2">
    <location>
        <position position="389"/>
    </location>
</feature>
<gene>
    <name evidence="6" type="ORF">BZ3500_MVSOF-1268-A1-R1_CHR6-2G08457</name>
</gene>
<feature type="region of interest" description="Disordered" evidence="4">
    <location>
        <begin position="222"/>
        <end position="247"/>
    </location>
</feature>
<keyword evidence="3" id="KW-1015">Disulfide bond</keyword>
<evidence type="ECO:0000259" key="5">
    <source>
        <dbReference type="PROSITE" id="PS51767"/>
    </source>
</evidence>
<dbReference type="Pfam" id="PF00026">
    <property type="entry name" value="Asp"/>
    <property type="match status" value="1"/>
</dbReference>
<evidence type="ECO:0000256" key="1">
    <source>
        <dbReference type="ARBA" id="ARBA00007447"/>
    </source>
</evidence>
<dbReference type="InterPro" id="IPR001461">
    <property type="entry name" value="Aspartic_peptidase_A1"/>
</dbReference>
<name>A0A2X0MLJ3_9BASI</name>
<dbReference type="Gene3D" id="2.40.70.10">
    <property type="entry name" value="Acid Proteases"/>
    <property type="match status" value="2"/>
</dbReference>
<dbReference type="InterPro" id="IPR034164">
    <property type="entry name" value="Pepsin-like_dom"/>
</dbReference>
<dbReference type="PRINTS" id="PR00792">
    <property type="entry name" value="PEPSIN"/>
</dbReference>
<dbReference type="GO" id="GO:0004190">
    <property type="term" value="F:aspartic-type endopeptidase activity"/>
    <property type="evidence" value="ECO:0007669"/>
    <property type="project" value="InterPro"/>
</dbReference>
<dbReference type="Proteomes" id="UP000249723">
    <property type="component" value="Unassembled WGS sequence"/>
</dbReference>
<dbReference type="PROSITE" id="PS51767">
    <property type="entry name" value="PEPTIDASE_A1"/>
    <property type="match status" value="1"/>
</dbReference>
<dbReference type="AlphaFoldDB" id="A0A2X0MLJ3"/>
<dbReference type="EMBL" id="FMWP01000047">
    <property type="protein sequence ID" value="SCZ93094.1"/>
    <property type="molecule type" value="Genomic_DNA"/>
</dbReference>
<comment type="similarity">
    <text evidence="1">Belongs to the peptidase A1 family.</text>
</comment>
<dbReference type="OrthoDB" id="15189at2759"/>
<proteinExistence type="inferred from homology"/>
<dbReference type="PANTHER" id="PTHR47966:SF51">
    <property type="entry name" value="BETA-SITE APP-CLEAVING ENZYME, ISOFORM A-RELATED"/>
    <property type="match status" value="1"/>
</dbReference>
<feature type="compositionally biased region" description="Low complexity" evidence="4">
    <location>
        <begin position="230"/>
        <end position="241"/>
    </location>
</feature>
<dbReference type="STRING" id="289078.A0A2X0MLJ3"/>
<evidence type="ECO:0000256" key="2">
    <source>
        <dbReference type="PIRSR" id="PIRSR601461-1"/>
    </source>
</evidence>
<sequence>MQDRLIASGQPEIAARQRLQAPASTATPCLASSATRYRLGLGSVGHPFRFKALLAGWARVAPRSTLSQPPSPSRSDTRLNMIDPSPGLLIILTLLGLVQAAPHSLTQSQPTTNVLLERATARIKNTDGSVALDRLQREFALLSNKYERNLNNLNNMESARDVNATAKRMQKRAAQSLSMPSEGIWTGPVYIGTPAKKFSIYFDTGSADMTLASNKCPNSSCGSKTRYNVGQSSTGKSTGGQVETNYVDGTTTEGSVVTDTVKVGGISVTKQAIISSTSMSKTVKGLPSDGLMGLAFSELSASGLTTLPWTQYAQDTTHSRFGLRLSNTAGASSITFGGISPNHISGNLTWYKVGKTKGAWSYTYWQVANSAAYINNEVVSTSRVQYILDSGTTLIVAPLDGAKKFWAKVPGSKKHDSQSWTYPCKNAPNVGFVLGGTGRQWMVSASTFNLGHASGDKTRCLGAVVGMDLGLGSAWILGDSFLTGVYAAFDVKNRLIGLADPK</sequence>
<keyword evidence="7" id="KW-1185">Reference proteome</keyword>
<evidence type="ECO:0000313" key="7">
    <source>
        <dbReference type="Proteomes" id="UP000249723"/>
    </source>
</evidence>
<evidence type="ECO:0000313" key="6">
    <source>
        <dbReference type="EMBL" id="SCZ93094.1"/>
    </source>
</evidence>
<organism evidence="6 7">
    <name type="scientific">Microbotryum saponariae</name>
    <dbReference type="NCBI Taxonomy" id="289078"/>
    <lineage>
        <taxon>Eukaryota</taxon>
        <taxon>Fungi</taxon>
        <taxon>Dikarya</taxon>
        <taxon>Basidiomycota</taxon>
        <taxon>Pucciniomycotina</taxon>
        <taxon>Microbotryomycetes</taxon>
        <taxon>Microbotryales</taxon>
        <taxon>Microbotryaceae</taxon>
        <taxon>Microbotryum</taxon>
    </lineage>
</organism>
<dbReference type="InterPro" id="IPR033121">
    <property type="entry name" value="PEPTIDASE_A1"/>
</dbReference>
<reference evidence="7" key="1">
    <citation type="submission" date="2016-10" db="EMBL/GenBank/DDBJ databases">
        <authorList>
            <person name="Jeantristanb JTB J.-T."/>
            <person name="Ricardo R."/>
        </authorList>
    </citation>
    <scope>NUCLEOTIDE SEQUENCE [LARGE SCALE GENOMIC DNA]</scope>
</reference>
<feature type="disulfide bond" evidence="3">
    <location>
        <begin position="216"/>
        <end position="221"/>
    </location>
</feature>
<feature type="active site" evidence="2">
    <location>
        <position position="203"/>
    </location>
</feature>
<evidence type="ECO:0000256" key="3">
    <source>
        <dbReference type="PIRSR" id="PIRSR601461-2"/>
    </source>
</evidence>
<accession>A0A2X0MLJ3</accession>
<protein>
    <submittedName>
        <fullName evidence="6">BZ3500_MvSof-1268-A1-R1_Chr6-2g08457 protein</fullName>
    </submittedName>
</protein>
<dbReference type="PANTHER" id="PTHR47966">
    <property type="entry name" value="BETA-SITE APP-CLEAVING ENZYME, ISOFORM A-RELATED"/>
    <property type="match status" value="1"/>
</dbReference>
<dbReference type="GO" id="GO:0006508">
    <property type="term" value="P:proteolysis"/>
    <property type="evidence" value="ECO:0007669"/>
    <property type="project" value="InterPro"/>
</dbReference>
<dbReference type="SUPFAM" id="SSF50630">
    <property type="entry name" value="Acid proteases"/>
    <property type="match status" value="1"/>
</dbReference>